<reference evidence="1" key="2">
    <citation type="submission" date="2019-06" db="EMBL/GenBank/DDBJ databases">
        <title>Genomics analysis of Aphanomyces spp. identifies a new class of oomycete effector associated with host adaptation.</title>
        <authorList>
            <person name="Gaulin E."/>
        </authorList>
    </citation>
    <scope>NUCLEOTIDE SEQUENCE</scope>
    <source>
        <strain evidence="1">CBS 578.67</strain>
    </source>
</reference>
<sequence>MHTTITTINHHHHHLAASYYSYYDRDDLYCHYAYSTCSNLRTRKKDGDLHTLCEFHRAKANSIQKVYATKRRRKLKQLEKERRLHNTAKMVYESMQLEAAATETAAAAAAVEKSRDVHQFEPTHVHAPPLILTQEDCILLQAIMGN</sequence>
<reference evidence="2 3" key="1">
    <citation type="submission" date="2019-03" db="EMBL/GenBank/DDBJ databases">
        <authorList>
            <person name="Gaulin E."/>
            <person name="Dumas B."/>
        </authorList>
    </citation>
    <scope>NUCLEOTIDE SEQUENCE [LARGE SCALE GENOMIC DNA]</scope>
    <source>
        <strain evidence="2">CBS 568.67</strain>
    </source>
</reference>
<organism evidence="2 3">
    <name type="scientific">Aphanomyces stellatus</name>
    <dbReference type="NCBI Taxonomy" id="120398"/>
    <lineage>
        <taxon>Eukaryota</taxon>
        <taxon>Sar</taxon>
        <taxon>Stramenopiles</taxon>
        <taxon>Oomycota</taxon>
        <taxon>Saprolegniomycetes</taxon>
        <taxon>Saprolegniales</taxon>
        <taxon>Verrucalvaceae</taxon>
        <taxon>Aphanomyces</taxon>
    </lineage>
</organism>
<evidence type="ECO:0000313" key="3">
    <source>
        <dbReference type="Proteomes" id="UP000332933"/>
    </source>
</evidence>
<evidence type="ECO:0000313" key="2">
    <source>
        <dbReference type="EMBL" id="VFT77563.1"/>
    </source>
</evidence>
<evidence type="ECO:0000313" key="1">
    <source>
        <dbReference type="EMBL" id="KAF0720407.1"/>
    </source>
</evidence>
<protein>
    <submittedName>
        <fullName evidence="2">Aste57867_337 protein</fullName>
    </submittedName>
</protein>
<dbReference type="Proteomes" id="UP000332933">
    <property type="component" value="Unassembled WGS sequence"/>
</dbReference>
<gene>
    <name evidence="2" type="primary">Aste57867_337</name>
    <name evidence="1" type="ORF">As57867_000337</name>
    <name evidence="2" type="ORF">ASTE57867_337</name>
</gene>
<dbReference type="AlphaFoldDB" id="A0A485K2S2"/>
<dbReference type="EMBL" id="CAADRA010000015">
    <property type="protein sequence ID" value="VFT77563.1"/>
    <property type="molecule type" value="Genomic_DNA"/>
</dbReference>
<dbReference type="EMBL" id="VJMH01000015">
    <property type="protein sequence ID" value="KAF0720407.1"/>
    <property type="molecule type" value="Genomic_DNA"/>
</dbReference>
<proteinExistence type="predicted"/>
<name>A0A485K2S2_9STRA</name>
<dbReference type="OrthoDB" id="76934at2759"/>
<accession>A0A485K2S2</accession>
<keyword evidence="3" id="KW-1185">Reference proteome</keyword>